<keyword evidence="3" id="KW-1185">Reference proteome</keyword>
<gene>
    <name evidence="2" type="ORF">JY651_29795</name>
</gene>
<evidence type="ECO:0000313" key="3">
    <source>
        <dbReference type="Proteomes" id="UP000662747"/>
    </source>
</evidence>
<proteinExistence type="predicted"/>
<reference evidence="2 3" key="1">
    <citation type="submission" date="2021-02" db="EMBL/GenBank/DDBJ databases">
        <title>De Novo genome assembly of isolated myxobacteria.</title>
        <authorList>
            <person name="Stevens D.C."/>
        </authorList>
    </citation>
    <scope>NUCLEOTIDE SEQUENCE [LARGE SCALE GENOMIC DNA]</scope>
    <source>
        <strain evidence="3">SCPEA02</strain>
    </source>
</reference>
<dbReference type="Gene3D" id="2.80.10.50">
    <property type="match status" value="3"/>
</dbReference>
<evidence type="ECO:0000313" key="2">
    <source>
        <dbReference type="EMBL" id="QSQ19499.1"/>
    </source>
</evidence>
<evidence type="ECO:0008006" key="4">
    <source>
        <dbReference type="Google" id="ProtNLM"/>
    </source>
</evidence>
<dbReference type="Proteomes" id="UP000662747">
    <property type="component" value="Chromosome"/>
</dbReference>
<organism evidence="2 3">
    <name type="scientific">Pyxidicoccus parkwayensis</name>
    <dbReference type="NCBI Taxonomy" id="2813578"/>
    <lineage>
        <taxon>Bacteria</taxon>
        <taxon>Pseudomonadati</taxon>
        <taxon>Myxococcota</taxon>
        <taxon>Myxococcia</taxon>
        <taxon>Myxococcales</taxon>
        <taxon>Cystobacterineae</taxon>
        <taxon>Myxococcaceae</taxon>
        <taxon>Pyxidicoccus</taxon>
    </lineage>
</organism>
<dbReference type="NCBIfam" id="TIGR02608">
    <property type="entry name" value="delta_60_rpt"/>
    <property type="match status" value="5"/>
</dbReference>
<dbReference type="Pfam" id="PF17164">
    <property type="entry name" value="DUF5122"/>
    <property type="match status" value="4"/>
</dbReference>
<dbReference type="RefSeq" id="WP_206721083.1">
    <property type="nucleotide sequence ID" value="NZ_CP071090.1"/>
</dbReference>
<protein>
    <recommendedName>
        <fullName evidence="4">Delta-60 repeat domain-containing protein</fullName>
    </recommendedName>
</protein>
<evidence type="ECO:0000256" key="1">
    <source>
        <dbReference type="SAM" id="MobiDB-lite"/>
    </source>
</evidence>
<dbReference type="EMBL" id="CP071090">
    <property type="protein sequence ID" value="QSQ19499.1"/>
    <property type="molecule type" value="Genomic_DNA"/>
</dbReference>
<dbReference type="InterPro" id="IPR013431">
    <property type="entry name" value="Delta_60_rpt"/>
</dbReference>
<accession>A0ABX7NKW4</accession>
<feature type="region of interest" description="Disordered" evidence="1">
    <location>
        <begin position="1"/>
        <end position="29"/>
    </location>
</feature>
<sequence length="535" mass="54715">MTPRDSGVPETDSGVIETDAGTGEPDSGVSIPAITLEGSGEVTLEFAPGAPVDFPVQVVRKEPFSADVTLSVVDLPPHVKAVPVTVPGTETAALLSFTVDEFAAYGRFPVKLVAVGGGEQAELALTVIVNHGQAALDSSFGNEGVVAPDLGQPAVRINNMAAQPDGKWVLVGSTGSTGLRDVLVARLLADGTPDPDFGTKGVVVTDVCGGDDYVDAVTVLSDGRILVAGGAVYGAGSCSGTKYQGALFIRYTAAGALDTTFGGTGVRAFQISAGVATLHAVTVDSQGRIVGAGTVKNTDLDLMVMRLTPTGEQDKSFSSDGLAWMDLGDDEDGMAVVTQSDDKVVVTGTSTASANLLALVRFNADGTKDSGFSYASGFSYPKVTPRTLHLLPDGKLLVGGKGVFNSGGATYAAVLARMTKSGALDTSFESQMGLRSYSAVTNTAKDTLAGTAILPGGEVVLATWSKDAADAPGVGLIHVSADGRTVLRAHRTDLSGDERPVCAALGVDGTLGVAGMRTASGQSSERPFMTRFWPY</sequence>
<dbReference type="SUPFAM" id="SSF101898">
    <property type="entry name" value="NHL repeat"/>
    <property type="match status" value="1"/>
</dbReference>
<name>A0ABX7NKW4_9BACT</name>